<evidence type="ECO:0000313" key="1">
    <source>
        <dbReference type="EMBL" id="BAU02555.1"/>
    </source>
</evidence>
<gene>
    <name evidence="1" type="primary">Vigan.11G210400</name>
    <name evidence="1" type="ORF">VIGAN_11210400</name>
</gene>
<dbReference type="EMBL" id="AP015044">
    <property type="protein sequence ID" value="BAU02555.1"/>
    <property type="molecule type" value="Genomic_DNA"/>
</dbReference>
<organism evidence="1 2">
    <name type="scientific">Vigna angularis var. angularis</name>
    <dbReference type="NCBI Taxonomy" id="157739"/>
    <lineage>
        <taxon>Eukaryota</taxon>
        <taxon>Viridiplantae</taxon>
        <taxon>Streptophyta</taxon>
        <taxon>Embryophyta</taxon>
        <taxon>Tracheophyta</taxon>
        <taxon>Spermatophyta</taxon>
        <taxon>Magnoliopsida</taxon>
        <taxon>eudicotyledons</taxon>
        <taxon>Gunneridae</taxon>
        <taxon>Pentapetalae</taxon>
        <taxon>rosids</taxon>
        <taxon>fabids</taxon>
        <taxon>Fabales</taxon>
        <taxon>Fabaceae</taxon>
        <taxon>Papilionoideae</taxon>
        <taxon>50 kb inversion clade</taxon>
        <taxon>NPAAA clade</taxon>
        <taxon>indigoferoid/millettioid clade</taxon>
        <taxon>Phaseoleae</taxon>
        <taxon>Vigna</taxon>
    </lineage>
</organism>
<keyword evidence="2" id="KW-1185">Reference proteome</keyword>
<accession>A0A0S3TBJ2</accession>
<proteinExistence type="predicted"/>
<sequence length="75" mass="8102">MPFSISEAAMLASMALISSSRLSFLFSIQDNFWCSSFSKAMTSTYWFLLLSKPASNSSALCSSDAVVSIFILASV</sequence>
<name>A0A0S3TBJ2_PHAAN</name>
<dbReference type="Proteomes" id="UP000291084">
    <property type="component" value="Chromosome 11"/>
</dbReference>
<reference evidence="1 2" key="1">
    <citation type="journal article" date="2015" name="Sci. Rep.">
        <title>The power of single molecule real-time sequencing technology in the de novo assembly of a eukaryotic genome.</title>
        <authorList>
            <person name="Sakai H."/>
            <person name="Naito K."/>
            <person name="Ogiso-Tanaka E."/>
            <person name="Takahashi Y."/>
            <person name="Iseki K."/>
            <person name="Muto C."/>
            <person name="Satou K."/>
            <person name="Teruya K."/>
            <person name="Shiroma A."/>
            <person name="Shimoji M."/>
            <person name="Hirano T."/>
            <person name="Itoh T."/>
            <person name="Kaga A."/>
            <person name="Tomooka N."/>
        </authorList>
    </citation>
    <scope>NUCLEOTIDE SEQUENCE [LARGE SCALE GENOMIC DNA]</scope>
    <source>
        <strain evidence="2">cv. Shumari</strain>
    </source>
</reference>
<protein>
    <submittedName>
        <fullName evidence="1">Uncharacterized protein</fullName>
    </submittedName>
</protein>
<dbReference type="AlphaFoldDB" id="A0A0S3TBJ2"/>
<evidence type="ECO:0000313" key="2">
    <source>
        <dbReference type="Proteomes" id="UP000291084"/>
    </source>
</evidence>